<organism evidence="2 3">
    <name type="scientific">Deefgea tanakiae</name>
    <dbReference type="NCBI Taxonomy" id="2865840"/>
    <lineage>
        <taxon>Bacteria</taxon>
        <taxon>Pseudomonadati</taxon>
        <taxon>Pseudomonadota</taxon>
        <taxon>Betaproteobacteria</taxon>
        <taxon>Neisseriales</taxon>
        <taxon>Chitinibacteraceae</taxon>
        <taxon>Deefgea</taxon>
    </lineage>
</organism>
<reference evidence="2 3" key="1">
    <citation type="submission" date="2021-08" db="EMBL/GenBank/DDBJ databases">
        <title>complete genome sequencing of Deefgea sp. D25.</title>
        <authorList>
            <person name="Bae J.-W."/>
            <person name="Gim D.-H."/>
        </authorList>
    </citation>
    <scope>NUCLEOTIDE SEQUENCE [LARGE SCALE GENOMIC DNA]</scope>
    <source>
        <strain evidence="2 3">D25</strain>
    </source>
</reference>
<keyword evidence="1" id="KW-0812">Transmembrane</keyword>
<evidence type="ECO:0008006" key="4">
    <source>
        <dbReference type="Google" id="ProtNLM"/>
    </source>
</evidence>
<dbReference type="RefSeq" id="WP_221004791.1">
    <property type="nucleotide sequence ID" value="NZ_CP081150.1"/>
</dbReference>
<feature type="transmembrane region" description="Helical" evidence="1">
    <location>
        <begin position="61"/>
        <end position="81"/>
    </location>
</feature>
<sequence length="96" mass="10641">MIKDRENFRKSMEAQLDELGKTLPHRSQASTRKKSKVHFGFGMMMCGIFCAIVASQTSAPWGYALFLSAGLISLIVGAYFVDSGRNSDLKSDKDVF</sequence>
<keyword evidence="3" id="KW-1185">Reference proteome</keyword>
<dbReference type="EMBL" id="CP081150">
    <property type="protein sequence ID" value="QZA76383.1"/>
    <property type="molecule type" value="Genomic_DNA"/>
</dbReference>
<dbReference type="Proteomes" id="UP000825679">
    <property type="component" value="Chromosome"/>
</dbReference>
<keyword evidence="1" id="KW-0472">Membrane</keyword>
<accession>A0ABX8Z1F2</accession>
<evidence type="ECO:0000313" key="2">
    <source>
        <dbReference type="EMBL" id="QZA76383.1"/>
    </source>
</evidence>
<evidence type="ECO:0000313" key="3">
    <source>
        <dbReference type="Proteomes" id="UP000825679"/>
    </source>
</evidence>
<name>A0ABX8Z1F2_9NEIS</name>
<feature type="transmembrane region" description="Helical" evidence="1">
    <location>
        <begin position="37"/>
        <end position="55"/>
    </location>
</feature>
<protein>
    <recommendedName>
        <fullName evidence="4">DUF3040 domain-containing protein</fullName>
    </recommendedName>
</protein>
<evidence type="ECO:0000256" key="1">
    <source>
        <dbReference type="SAM" id="Phobius"/>
    </source>
</evidence>
<proteinExistence type="predicted"/>
<gene>
    <name evidence="2" type="ORF">K4H28_08460</name>
</gene>
<keyword evidence="1" id="KW-1133">Transmembrane helix</keyword>